<dbReference type="GeneID" id="16077346"/>
<reference evidence="8" key="1">
    <citation type="submission" date="2009-08" db="EMBL/GenBank/DDBJ databases">
        <title>Annotation of Salpingoeca rosetta.</title>
        <authorList>
            <consortium name="The Broad Institute Genome Sequencing Platform"/>
            <person name="Russ C."/>
            <person name="Cuomo C."/>
            <person name="Burger G."/>
            <person name="Gray M.W."/>
            <person name="Holland P.W.H."/>
            <person name="King N."/>
            <person name="Lang F.B.F."/>
            <person name="Roger A.J."/>
            <person name="Ruiz-Trillo I."/>
            <person name="Young S.K."/>
            <person name="Zeng Q."/>
            <person name="Gargeya S."/>
            <person name="Alvarado L."/>
            <person name="Berlin A."/>
            <person name="Chapman S.B."/>
            <person name="Chen Z."/>
            <person name="Freedman E."/>
            <person name="Gellesch M."/>
            <person name="Goldberg J."/>
            <person name="Griggs A."/>
            <person name="Gujja S."/>
            <person name="Heilman E."/>
            <person name="Heiman D."/>
            <person name="Howarth C."/>
            <person name="Mehta T."/>
            <person name="Neiman D."/>
            <person name="Pearson M."/>
            <person name="Roberts A."/>
            <person name="Saif S."/>
            <person name="Shea T."/>
            <person name="Shenoy N."/>
            <person name="Sisk P."/>
            <person name="Stolte C."/>
            <person name="Sykes S."/>
            <person name="White J."/>
            <person name="Yandava C."/>
            <person name="Haas B."/>
            <person name="Nusbaum C."/>
            <person name="Birren B."/>
        </authorList>
    </citation>
    <scope>NUCLEOTIDE SEQUENCE</scope>
    <source>
        <strain evidence="8">ATCC 50818</strain>
    </source>
</reference>
<evidence type="ECO:0000313" key="9">
    <source>
        <dbReference type="Proteomes" id="UP000007799"/>
    </source>
</evidence>
<feature type="compositionally biased region" description="Low complexity" evidence="5">
    <location>
        <begin position="30"/>
        <end position="41"/>
    </location>
</feature>
<dbReference type="Proteomes" id="UP000007799">
    <property type="component" value="Unassembled WGS sequence"/>
</dbReference>
<dbReference type="GO" id="GO:0005509">
    <property type="term" value="F:calcium ion binding"/>
    <property type="evidence" value="ECO:0007669"/>
    <property type="project" value="InterPro"/>
</dbReference>
<protein>
    <submittedName>
        <fullName evidence="8">Uncharacterized protein</fullName>
    </submittedName>
</protein>
<feature type="domain" description="EF-hand" evidence="6">
    <location>
        <begin position="158"/>
        <end position="193"/>
    </location>
</feature>
<dbReference type="InterPro" id="IPR002048">
    <property type="entry name" value="EF_hand_dom"/>
</dbReference>
<sequence>MHTQDGQIEFEELVEYIDKAHKQHVDNAVASAAEARSNPAAAEEKADKGTDETSTGGESTARTDETFGERLARMRAHVRDIFERADRDKNGWLSKKELKRVLHEDDDLRYELRTSGGRPWKEFWAELDVDNDGRIEEKELVDYLMKVLTEKASKHHASLKERAKDIFERADRDKNGWLSKKELKRVLHEDDDLRDELRTAHGRHWKDFWTELDANEDGRIELPELIAYMDENHRRRLTAALEGGKQQEDSTPTRVDMQHSMSEFKDDRGYDVKRDTTVTTTTAALQSSTTTTTTTDSTVTSTATTPTDAAATPAAPSEMERKLQALERRAYAAEAQVLKLEDDLEEARRGGARDEIEELQRALARKDERISELEATVARLREEAAQKRSDADQERAVETELRRQVEEAEKKAQQAVEERDLATAKMRMVSQDFEDLQVSHAGAEARVGMLMEQIEALQSRVDEFNEKGEATAAATQAQADAEKACSECEDKLSTAQAEVVQLKQQLGSVLEELAAAKQKQASEAEAALQAKDDEIARLKRQLNTCEEEKGKATEAAAQAKGAGGEADTKLRAELDTSRAECEELKQEIARLKEAAKAKTAARARKSSATERKPRAGPRPQRADPTHARVSTTLKDSGLNEGDLVYHAPGKYKLPGQDHILNVRIVGKNIMVRVGGGWTKLEDYLKDHRHHIEDARVRYSLGIHNKRSSSSS</sequence>
<dbReference type="AlphaFoldDB" id="F2U1P6"/>
<keyword evidence="3" id="KW-0106">Calcium</keyword>
<evidence type="ECO:0000256" key="5">
    <source>
        <dbReference type="SAM" id="MobiDB-lite"/>
    </source>
</evidence>
<dbReference type="EMBL" id="GL832959">
    <property type="protein sequence ID" value="EGD81548.1"/>
    <property type="molecule type" value="Genomic_DNA"/>
</dbReference>
<evidence type="ECO:0000259" key="7">
    <source>
        <dbReference type="PROSITE" id="PS51460"/>
    </source>
</evidence>
<dbReference type="SMART" id="SM00243">
    <property type="entry name" value="GAS2"/>
    <property type="match status" value="1"/>
</dbReference>
<dbReference type="Gene3D" id="1.10.238.10">
    <property type="entry name" value="EF-hand"/>
    <property type="match status" value="2"/>
</dbReference>
<dbReference type="InParanoid" id="F2U1P6"/>
<feature type="domain" description="EF-hand" evidence="6">
    <location>
        <begin position="115"/>
        <end position="150"/>
    </location>
</feature>
<feature type="region of interest" description="Disordered" evidence="5">
    <location>
        <begin position="546"/>
        <end position="567"/>
    </location>
</feature>
<dbReference type="Pfam" id="PF02187">
    <property type="entry name" value="GAS2"/>
    <property type="match status" value="1"/>
</dbReference>
<evidence type="ECO:0000256" key="4">
    <source>
        <dbReference type="ARBA" id="ARBA00023212"/>
    </source>
</evidence>
<dbReference type="GO" id="GO:0000793">
    <property type="term" value="C:condensed chromosome"/>
    <property type="evidence" value="ECO:0007669"/>
    <property type="project" value="TreeGrafter"/>
</dbReference>
<dbReference type="PANTHER" id="PTHR43941:SF1">
    <property type="entry name" value="STRUCTURAL MAINTENANCE OF CHROMOSOMES PROTEIN 2"/>
    <property type="match status" value="1"/>
</dbReference>
<dbReference type="PROSITE" id="PS51460">
    <property type="entry name" value="GAR"/>
    <property type="match status" value="1"/>
</dbReference>
<organism evidence="8 9">
    <name type="scientific">Salpingoeca rosetta (strain ATCC 50818 / BSB-021)</name>
    <dbReference type="NCBI Taxonomy" id="946362"/>
    <lineage>
        <taxon>Eukaryota</taxon>
        <taxon>Choanoflagellata</taxon>
        <taxon>Craspedida</taxon>
        <taxon>Salpingoecidae</taxon>
        <taxon>Salpingoeca</taxon>
    </lineage>
</organism>
<keyword evidence="4" id="KW-0206">Cytoskeleton</keyword>
<dbReference type="SUPFAM" id="SSF143575">
    <property type="entry name" value="GAS2 domain-like"/>
    <property type="match status" value="1"/>
</dbReference>
<evidence type="ECO:0000313" key="8">
    <source>
        <dbReference type="EMBL" id="EGD81548.1"/>
    </source>
</evidence>
<dbReference type="Pfam" id="PF13499">
    <property type="entry name" value="EF-hand_7"/>
    <property type="match status" value="1"/>
</dbReference>
<dbReference type="SMART" id="SM00054">
    <property type="entry name" value="EFh"/>
    <property type="match status" value="4"/>
</dbReference>
<feature type="domain" description="GAR" evidence="7">
    <location>
        <begin position="616"/>
        <end position="691"/>
    </location>
</feature>
<dbReference type="PROSITE" id="PS00018">
    <property type="entry name" value="EF_HAND_1"/>
    <property type="match status" value="4"/>
</dbReference>
<dbReference type="GO" id="GO:0005856">
    <property type="term" value="C:cytoskeleton"/>
    <property type="evidence" value="ECO:0007669"/>
    <property type="project" value="UniProtKB-SubCell"/>
</dbReference>
<feature type="region of interest" description="Disordered" evidence="5">
    <location>
        <begin position="282"/>
        <end position="317"/>
    </location>
</feature>
<dbReference type="GO" id="GO:0007076">
    <property type="term" value="P:mitotic chromosome condensation"/>
    <property type="evidence" value="ECO:0007669"/>
    <property type="project" value="TreeGrafter"/>
</dbReference>
<evidence type="ECO:0000256" key="1">
    <source>
        <dbReference type="ARBA" id="ARBA00004245"/>
    </source>
</evidence>
<feature type="domain" description="EF-hand" evidence="6">
    <location>
        <begin position="200"/>
        <end position="235"/>
    </location>
</feature>
<dbReference type="InterPro" id="IPR003108">
    <property type="entry name" value="GAR_dom"/>
</dbReference>
<dbReference type="GO" id="GO:0000785">
    <property type="term" value="C:chromatin"/>
    <property type="evidence" value="ECO:0007669"/>
    <property type="project" value="TreeGrafter"/>
</dbReference>
<keyword evidence="2" id="KW-0963">Cytoplasm</keyword>
<dbReference type="Gene3D" id="3.30.920.20">
    <property type="entry name" value="Gas2-like domain"/>
    <property type="match status" value="1"/>
</dbReference>
<feature type="compositionally biased region" description="Basic and acidic residues" evidence="5">
    <location>
        <begin position="42"/>
        <end position="51"/>
    </location>
</feature>
<name>F2U1P6_SALR5</name>
<dbReference type="OMA" id="HIEDARV"/>
<feature type="region of interest" description="Disordered" evidence="5">
    <location>
        <begin position="30"/>
        <end position="68"/>
    </location>
</feature>
<feature type="region of interest" description="Disordered" evidence="5">
    <location>
        <begin position="595"/>
        <end position="627"/>
    </location>
</feature>
<evidence type="ECO:0000256" key="3">
    <source>
        <dbReference type="ARBA" id="ARBA00022837"/>
    </source>
</evidence>
<feature type="domain" description="EF-hand" evidence="6">
    <location>
        <begin position="73"/>
        <end position="108"/>
    </location>
</feature>
<gene>
    <name evidence="8" type="ORF">PTSG_11859</name>
</gene>
<dbReference type="GO" id="GO:0003682">
    <property type="term" value="F:chromatin binding"/>
    <property type="evidence" value="ECO:0007669"/>
    <property type="project" value="TreeGrafter"/>
</dbReference>
<dbReference type="InterPro" id="IPR036534">
    <property type="entry name" value="GAR_dom_sf"/>
</dbReference>
<proteinExistence type="predicted"/>
<dbReference type="PANTHER" id="PTHR43941">
    <property type="entry name" value="STRUCTURAL MAINTENANCE OF CHROMOSOMES PROTEIN 2"/>
    <property type="match status" value="1"/>
</dbReference>
<dbReference type="SUPFAM" id="SSF47473">
    <property type="entry name" value="EF-hand"/>
    <property type="match status" value="1"/>
</dbReference>
<dbReference type="InterPro" id="IPR018247">
    <property type="entry name" value="EF_Hand_1_Ca_BS"/>
</dbReference>
<dbReference type="OrthoDB" id="206130at2759"/>
<dbReference type="GO" id="GO:0000796">
    <property type="term" value="C:condensin complex"/>
    <property type="evidence" value="ECO:0007669"/>
    <property type="project" value="TreeGrafter"/>
</dbReference>
<keyword evidence="9" id="KW-1185">Reference proteome</keyword>
<dbReference type="STRING" id="946362.F2U1P6"/>
<dbReference type="GO" id="GO:0008017">
    <property type="term" value="F:microtubule binding"/>
    <property type="evidence" value="ECO:0007669"/>
    <property type="project" value="InterPro"/>
</dbReference>
<dbReference type="InterPro" id="IPR011992">
    <property type="entry name" value="EF-hand-dom_pair"/>
</dbReference>
<dbReference type="Pfam" id="PF13202">
    <property type="entry name" value="EF-hand_5"/>
    <property type="match status" value="1"/>
</dbReference>
<dbReference type="RefSeq" id="XP_004996752.1">
    <property type="nucleotide sequence ID" value="XM_004996695.1"/>
</dbReference>
<dbReference type="Gene3D" id="1.10.287.1490">
    <property type="match status" value="1"/>
</dbReference>
<dbReference type="KEGG" id="sre:PTSG_11859"/>
<dbReference type="PROSITE" id="PS50222">
    <property type="entry name" value="EF_HAND_2"/>
    <property type="match status" value="4"/>
</dbReference>
<evidence type="ECO:0000256" key="2">
    <source>
        <dbReference type="ARBA" id="ARBA00022490"/>
    </source>
</evidence>
<accession>F2U1P6</accession>
<evidence type="ECO:0000259" key="6">
    <source>
        <dbReference type="PROSITE" id="PS50222"/>
    </source>
</evidence>
<comment type="subcellular location">
    <subcellularLocation>
        <location evidence="1">Cytoplasm</location>
        <location evidence="1">Cytoskeleton</location>
    </subcellularLocation>
</comment>